<keyword evidence="4 7" id="KW-0812">Transmembrane</keyword>
<evidence type="ECO:0000256" key="5">
    <source>
        <dbReference type="ARBA" id="ARBA00022989"/>
    </source>
</evidence>
<dbReference type="CDD" id="cd03392">
    <property type="entry name" value="PAP2_like_2"/>
    <property type="match status" value="1"/>
</dbReference>
<dbReference type="InterPro" id="IPR032816">
    <property type="entry name" value="VTT_dom"/>
</dbReference>
<dbReference type="SUPFAM" id="SSF48317">
    <property type="entry name" value="Acid phosphatase/Vanadium-dependent haloperoxidase"/>
    <property type="match status" value="1"/>
</dbReference>
<evidence type="ECO:0000256" key="1">
    <source>
        <dbReference type="ARBA" id="ARBA00004651"/>
    </source>
</evidence>
<protein>
    <submittedName>
        <fullName evidence="9">Phosphoesterase</fullName>
    </submittedName>
</protein>
<evidence type="ECO:0000259" key="8">
    <source>
        <dbReference type="SMART" id="SM00014"/>
    </source>
</evidence>
<evidence type="ECO:0000256" key="3">
    <source>
        <dbReference type="ARBA" id="ARBA00022475"/>
    </source>
</evidence>
<proteinExistence type="inferred from homology"/>
<evidence type="ECO:0000313" key="9">
    <source>
        <dbReference type="EMBL" id="VEV95679.1"/>
    </source>
</evidence>
<dbReference type="InterPro" id="IPR036938">
    <property type="entry name" value="PAP2/HPO_sf"/>
</dbReference>
<keyword evidence="5 7" id="KW-1133">Transmembrane helix</keyword>
<feature type="transmembrane region" description="Helical" evidence="7">
    <location>
        <begin position="352"/>
        <end position="372"/>
    </location>
</feature>
<feature type="transmembrane region" description="Helical" evidence="7">
    <location>
        <begin position="250"/>
        <end position="275"/>
    </location>
</feature>
<feature type="transmembrane region" description="Helical" evidence="7">
    <location>
        <begin position="409"/>
        <end position="427"/>
    </location>
</feature>
<keyword evidence="6 7" id="KW-0472">Membrane</keyword>
<keyword evidence="3" id="KW-1003">Cell membrane</keyword>
<dbReference type="SMART" id="SM00014">
    <property type="entry name" value="acidPPc"/>
    <property type="match status" value="1"/>
</dbReference>
<comment type="similarity">
    <text evidence="2">Belongs to the DedA family.</text>
</comment>
<feature type="transmembrane region" description="Helical" evidence="7">
    <location>
        <begin position="320"/>
        <end position="340"/>
    </location>
</feature>
<dbReference type="InterPro" id="IPR000326">
    <property type="entry name" value="PAP2/HPO"/>
</dbReference>
<dbReference type="AlphaFoldDB" id="A0A653E0F0"/>
<feature type="transmembrane region" description="Helical" evidence="7">
    <location>
        <begin position="63"/>
        <end position="84"/>
    </location>
</feature>
<feature type="domain" description="Phosphatidic acid phosphatase type 2/haloperoxidase" evidence="8">
    <location>
        <begin position="286"/>
        <end position="393"/>
    </location>
</feature>
<feature type="transmembrane region" description="Helical" evidence="7">
    <location>
        <begin position="20"/>
        <end position="51"/>
    </location>
</feature>
<feature type="transmembrane region" description="Helical" evidence="7">
    <location>
        <begin position="180"/>
        <end position="200"/>
    </location>
</feature>
<dbReference type="RefSeq" id="WP_150547547.1">
    <property type="nucleotide sequence ID" value="NZ_LR215729.2"/>
</dbReference>
<evidence type="ECO:0000256" key="6">
    <source>
        <dbReference type="ARBA" id="ARBA00023136"/>
    </source>
</evidence>
<dbReference type="PANTHER" id="PTHR30353">
    <property type="entry name" value="INNER MEMBRANE PROTEIN DEDA-RELATED"/>
    <property type="match status" value="1"/>
</dbReference>
<accession>A0A653E0F0</accession>
<evidence type="ECO:0000256" key="4">
    <source>
        <dbReference type="ARBA" id="ARBA00022692"/>
    </source>
</evidence>
<dbReference type="GO" id="GO:0005886">
    <property type="term" value="C:plasma membrane"/>
    <property type="evidence" value="ECO:0007669"/>
    <property type="project" value="UniProtKB-SubCell"/>
</dbReference>
<name>A0A653E0F0_9PSED</name>
<dbReference type="Pfam" id="PF09335">
    <property type="entry name" value="VTT_dom"/>
    <property type="match status" value="1"/>
</dbReference>
<evidence type="ECO:0000256" key="7">
    <source>
        <dbReference type="SAM" id="Phobius"/>
    </source>
</evidence>
<reference evidence="9" key="1">
    <citation type="submission" date="2019-02" db="EMBL/GenBank/DDBJ databases">
        <authorList>
            <consortium name="Genoscope - CEA"/>
            <person name="William W."/>
        </authorList>
    </citation>
    <scope>NUCLEOTIDE SEQUENCE [LARGE SCALE GENOMIC DNA]</scope>
    <source>
        <strain evidence="9">YSy11</strain>
    </source>
</reference>
<feature type="transmembrane region" description="Helical" evidence="7">
    <location>
        <begin position="378"/>
        <end position="397"/>
    </location>
</feature>
<sequence>MSQWLDSITTWLAANPHWLGAAVFIVACTECLAIAGIIVPGTILLFAVAVMAGSGALSLGETLLLGFAGGLLGDVLSYTLGRYFHQDIRRLPGLRTHPQWLSAAENYFRRYGIASLLVGRFIGPLRPMLPMVAGMFNMPALRFFGVSLVAGAGWSIAYLMPGWATGAALRLPLQEGFWTQAAIVGASLALFLGASIQLAVRASSRSSMINAALSLLLLIALMIGWPHLSAFDNGLMTLTQEVRTTGFDSIAVFVTLLGNFVPQLVAGGALVVLLLVTKQWRAALFAGTTLLGTAASNGALKEWFARTRPEILLEPLQTFSFPSGHSSAAFAFFLTLGVLAGRGQPARSRLSWMLVAGLAALSIALSRIYLGVHWPSDILAGAMLATTWCALSLSIYRFIGPVPALPPRVWWPVLVVCLGILGTYAVFNLSDSLLTYRYL</sequence>
<feature type="transmembrane region" description="Helical" evidence="7">
    <location>
        <begin position="141"/>
        <end position="160"/>
    </location>
</feature>
<dbReference type="EMBL" id="LR215729">
    <property type="protein sequence ID" value="VEV95679.1"/>
    <property type="molecule type" value="Genomic_DNA"/>
</dbReference>
<organism evidence="9">
    <name type="scientific">Pseudomonas marincola</name>
    <dbReference type="NCBI Taxonomy" id="437900"/>
    <lineage>
        <taxon>Bacteria</taxon>
        <taxon>Pseudomonadati</taxon>
        <taxon>Pseudomonadota</taxon>
        <taxon>Gammaproteobacteria</taxon>
        <taxon>Pseudomonadales</taxon>
        <taxon>Pseudomonadaceae</taxon>
        <taxon>Pseudomonas</taxon>
    </lineage>
</organism>
<dbReference type="InterPro" id="IPR032818">
    <property type="entry name" value="DedA-like"/>
</dbReference>
<dbReference type="Gene3D" id="1.20.144.10">
    <property type="entry name" value="Phosphatidic acid phosphatase type 2/haloperoxidase"/>
    <property type="match status" value="1"/>
</dbReference>
<gene>
    <name evidence="9" type="ORF">PMYSY11_0632</name>
</gene>
<feature type="transmembrane region" description="Helical" evidence="7">
    <location>
        <begin position="212"/>
        <end position="230"/>
    </location>
</feature>
<evidence type="ECO:0000256" key="2">
    <source>
        <dbReference type="ARBA" id="ARBA00010792"/>
    </source>
</evidence>
<dbReference type="PANTHER" id="PTHR30353:SF15">
    <property type="entry name" value="INNER MEMBRANE PROTEIN YABI"/>
    <property type="match status" value="1"/>
</dbReference>
<comment type="subcellular location">
    <subcellularLocation>
        <location evidence="1">Cell membrane</location>
        <topology evidence="1">Multi-pass membrane protein</topology>
    </subcellularLocation>
</comment>
<feature type="transmembrane region" description="Helical" evidence="7">
    <location>
        <begin position="282"/>
        <end position="300"/>
    </location>
</feature>
<dbReference type="Pfam" id="PF01569">
    <property type="entry name" value="PAP2"/>
    <property type="match status" value="1"/>
</dbReference>